<dbReference type="EMBL" id="JABCKV010001643">
    <property type="protein sequence ID" value="KAG5639935.1"/>
    <property type="molecule type" value="Genomic_DNA"/>
</dbReference>
<feature type="region of interest" description="Disordered" evidence="2">
    <location>
        <begin position="31"/>
        <end position="53"/>
    </location>
</feature>
<keyword evidence="1" id="KW-0175">Coiled coil</keyword>
<accession>A0A9P7FZ57</accession>
<evidence type="ECO:0000256" key="2">
    <source>
        <dbReference type="SAM" id="MobiDB-lite"/>
    </source>
</evidence>
<keyword evidence="4" id="KW-1185">Reference proteome</keyword>
<dbReference type="AlphaFoldDB" id="A0A9P7FZ57"/>
<evidence type="ECO:0000256" key="1">
    <source>
        <dbReference type="SAM" id="Coils"/>
    </source>
</evidence>
<name>A0A9P7FZ57_9AGAR</name>
<gene>
    <name evidence="3" type="ORF">DXG03_002314</name>
</gene>
<reference evidence="3" key="2">
    <citation type="submission" date="2021-10" db="EMBL/GenBank/DDBJ databases">
        <title>Phylogenomics reveals ancestral predisposition of the termite-cultivated fungus Termitomyces towards a domesticated lifestyle.</title>
        <authorList>
            <person name="Auxier B."/>
            <person name="Grum-Grzhimaylo A."/>
            <person name="Cardenas M.E."/>
            <person name="Lodge J.D."/>
            <person name="Laessoe T."/>
            <person name="Pedersen O."/>
            <person name="Smith M.E."/>
            <person name="Kuyper T.W."/>
            <person name="Franco-Molano E.A."/>
            <person name="Baroni T.J."/>
            <person name="Aanen D.K."/>
        </authorList>
    </citation>
    <scope>NUCLEOTIDE SEQUENCE</scope>
    <source>
        <strain evidence="3">AP01</strain>
        <tissue evidence="3">Mycelium</tissue>
    </source>
</reference>
<evidence type="ECO:0000313" key="4">
    <source>
        <dbReference type="Proteomes" id="UP000775547"/>
    </source>
</evidence>
<sequence>MGHEQQIPTRDSYYTPQYDFEQDRSTYSTKAPLRHNNFTPGQQSTTATMGGVKPTVTVGRKGPSGQHRRDRERQLLNTPAETLVKTLIAQEHDAKESRKLLRNAIARLDSMRNRTDMAEDARRTLEGEQRARGWQVTQSVMDAQGEIVRAKNDAEVYRLQLEWTQRELWVVPLRLRSG</sequence>
<dbReference type="Proteomes" id="UP000775547">
    <property type="component" value="Unassembled WGS sequence"/>
</dbReference>
<organism evidence="3 4">
    <name type="scientific">Asterophora parasitica</name>
    <dbReference type="NCBI Taxonomy" id="117018"/>
    <lineage>
        <taxon>Eukaryota</taxon>
        <taxon>Fungi</taxon>
        <taxon>Dikarya</taxon>
        <taxon>Basidiomycota</taxon>
        <taxon>Agaricomycotina</taxon>
        <taxon>Agaricomycetes</taxon>
        <taxon>Agaricomycetidae</taxon>
        <taxon>Agaricales</taxon>
        <taxon>Tricholomatineae</taxon>
        <taxon>Lyophyllaceae</taxon>
        <taxon>Asterophora</taxon>
    </lineage>
</organism>
<proteinExistence type="predicted"/>
<evidence type="ECO:0000313" key="3">
    <source>
        <dbReference type="EMBL" id="KAG5639935.1"/>
    </source>
</evidence>
<comment type="caution">
    <text evidence="3">The sequence shown here is derived from an EMBL/GenBank/DDBJ whole genome shotgun (WGS) entry which is preliminary data.</text>
</comment>
<feature type="coiled-coil region" evidence="1">
    <location>
        <begin position="94"/>
        <end position="128"/>
    </location>
</feature>
<dbReference type="OrthoDB" id="3069722at2759"/>
<protein>
    <submittedName>
        <fullName evidence="3">Uncharacterized protein</fullName>
    </submittedName>
</protein>
<feature type="compositionally biased region" description="Polar residues" evidence="2">
    <location>
        <begin position="36"/>
        <end position="48"/>
    </location>
</feature>
<reference evidence="3" key="1">
    <citation type="submission" date="2020-07" db="EMBL/GenBank/DDBJ databases">
        <authorList>
            <person name="Nieuwenhuis M."/>
            <person name="Van De Peppel L.J.J."/>
        </authorList>
    </citation>
    <scope>NUCLEOTIDE SEQUENCE</scope>
    <source>
        <strain evidence="3">AP01</strain>
        <tissue evidence="3">Mycelium</tissue>
    </source>
</reference>